<dbReference type="EMBL" id="GBRH01165653">
    <property type="protein sequence ID" value="JAE32243.1"/>
    <property type="molecule type" value="Transcribed_RNA"/>
</dbReference>
<evidence type="ECO:0000256" key="2">
    <source>
        <dbReference type="ARBA" id="ARBA00022553"/>
    </source>
</evidence>
<proteinExistence type="predicted"/>
<evidence type="ECO:0008006" key="12">
    <source>
        <dbReference type="Google" id="ProtNLM"/>
    </source>
</evidence>
<keyword evidence="8" id="KW-1133">Transmembrane helix</keyword>
<comment type="subcellular location">
    <subcellularLocation>
        <location evidence="1">Membrane</location>
        <topology evidence="1">Single-pass membrane protein</topology>
    </subcellularLocation>
</comment>
<keyword evidence="2" id="KW-0597">Phosphoprotein</keyword>
<evidence type="ECO:0000256" key="8">
    <source>
        <dbReference type="ARBA" id="ARBA00022989"/>
    </source>
</evidence>
<feature type="region of interest" description="Disordered" evidence="10">
    <location>
        <begin position="61"/>
        <end position="104"/>
    </location>
</feature>
<evidence type="ECO:0000256" key="3">
    <source>
        <dbReference type="ARBA" id="ARBA00022679"/>
    </source>
</evidence>
<keyword evidence="9" id="KW-0472">Membrane</keyword>
<evidence type="ECO:0000313" key="11">
    <source>
        <dbReference type="EMBL" id="JAE32243.1"/>
    </source>
</evidence>
<reference evidence="11" key="1">
    <citation type="submission" date="2014-09" db="EMBL/GenBank/DDBJ databases">
        <authorList>
            <person name="Magalhaes I.L.F."/>
            <person name="Oliveira U."/>
            <person name="Santos F.R."/>
            <person name="Vidigal T.H.D.A."/>
            <person name="Brescovit A.D."/>
            <person name="Santos A.J."/>
        </authorList>
    </citation>
    <scope>NUCLEOTIDE SEQUENCE</scope>
    <source>
        <tissue evidence="11">Shoot tissue taken approximately 20 cm above the soil surface</tissue>
    </source>
</reference>
<evidence type="ECO:0000256" key="4">
    <source>
        <dbReference type="ARBA" id="ARBA00022692"/>
    </source>
</evidence>
<organism evidence="11">
    <name type="scientific">Arundo donax</name>
    <name type="common">Giant reed</name>
    <name type="synonym">Donax arundinaceus</name>
    <dbReference type="NCBI Taxonomy" id="35708"/>
    <lineage>
        <taxon>Eukaryota</taxon>
        <taxon>Viridiplantae</taxon>
        <taxon>Streptophyta</taxon>
        <taxon>Embryophyta</taxon>
        <taxon>Tracheophyta</taxon>
        <taxon>Spermatophyta</taxon>
        <taxon>Magnoliopsida</taxon>
        <taxon>Liliopsida</taxon>
        <taxon>Poales</taxon>
        <taxon>Poaceae</taxon>
        <taxon>PACMAD clade</taxon>
        <taxon>Arundinoideae</taxon>
        <taxon>Arundineae</taxon>
        <taxon>Arundo</taxon>
    </lineage>
</organism>
<sequence>MVAGRRVEEVADPSLEVRPSIRALKRALLVALRCVDPDSEKRPKMGQVVRMLESEEVPFWEDRRNRRSRTGSMDIESIAEGSNSTEYGKKVERTGSSTSDRSQP</sequence>
<keyword evidence="6" id="KW-0418">Kinase</keyword>
<protein>
    <recommendedName>
        <fullName evidence="12">Pk8-a</fullName>
    </recommendedName>
</protein>
<keyword evidence="3" id="KW-0808">Transferase</keyword>
<dbReference type="PANTHER" id="PTHR47984">
    <property type="entry name" value="OS01G0323000 PROTEIN"/>
    <property type="match status" value="1"/>
</dbReference>
<evidence type="ECO:0000256" key="9">
    <source>
        <dbReference type="ARBA" id="ARBA00023136"/>
    </source>
</evidence>
<evidence type="ECO:0000256" key="6">
    <source>
        <dbReference type="ARBA" id="ARBA00022777"/>
    </source>
</evidence>
<evidence type="ECO:0000256" key="10">
    <source>
        <dbReference type="SAM" id="MobiDB-lite"/>
    </source>
</evidence>
<evidence type="ECO:0000256" key="5">
    <source>
        <dbReference type="ARBA" id="ARBA00022741"/>
    </source>
</evidence>
<keyword evidence="4" id="KW-0812">Transmembrane</keyword>
<dbReference type="GO" id="GO:0016020">
    <property type="term" value="C:membrane"/>
    <property type="evidence" value="ECO:0007669"/>
    <property type="project" value="UniProtKB-SubCell"/>
</dbReference>
<evidence type="ECO:0000256" key="1">
    <source>
        <dbReference type="ARBA" id="ARBA00004167"/>
    </source>
</evidence>
<dbReference type="PANTHER" id="PTHR47984:SF4">
    <property type="entry name" value="OS01G0631700 PROTEIN"/>
    <property type="match status" value="1"/>
</dbReference>
<reference evidence="11" key="2">
    <citation type="journal article" date="2015" name="Data Brief">
        <title>Shoot transcriptome of the giant reed, Arundo donax.</title>
        <authorList>
            <person name="Barrero R.A."/>
            <person name="Guerrero F.D."/>
            <person name="Moolhuijzen P."/>
            <person name="Goolsby J.A."/>
            <person name="Tidwell J."/>
            <person name="Bellgard S.E."/>
            <person name="Bellgard M.I."/>
        </authorList>
    </citation>
    <scope>NUCLEOTIDE SEQUENCE</scope>
    <source>
        <tissue evidence="11">Shoot tissue taken approximately 20 cm above the soil surface</tissue>
    </source>
</reference>
<dbReference type="GO" id="GO:0016301">
    <property type="term" value="F:kinase activity"/>
    <property type="evidence" value="ECO:0007669"/>
    <property type="project" value="UniProtKB-KW"/>
</dbReference>
<feature type="compositionally biased region" description="Polar residues" evidence="10">
    <location>
        <begin position="94"/>
        <end position="104"/>
    </location>
</feature>
<name>A0A0A9HH53_ARUDO</name>
<keyword evidence="5" id="KW-0547">Nucleotide-binding</keyword>
<accession>A0A0A9HH53</accession>
<dbReference type="InterPro" id="IPR052232">
    <property type="entry name" value="RLK_Ser/Thr-Kinase"/>
</dbReference>
<dbReference type="AlphaFoldDB" id="A0A0A9HH53"/>
<dbReference type="GO" id="GO:0005524">
    <property type="term" value="F:ATP binding"/>
    <property type="evidence" value="ECO:0007669"/>
    <property type="project" value="UniProtKB-KW"/>
</dbReference>
<evidence type="ECO:0000256" key="7">
    <source>
        <dbReference type="ARBA" id="ARBA00022840"/>
    </source>
</evidence>
<dbReference type="Gene3D" id="1.10.510.10">
    <property type="entry name" value="Transferase(Phosphotransferase) domain 1"/>
    <property type="match status" value="1"/>
</dbReference>
<keyword evidence="7" id="KW-0067">ATP-binding</keyword>